<dbReference type="SUPFAM" id="SSF103481">
    <property type="entry name" value="Multidrug resistance efflux transporter EmrE"/>
    <property type="match status" value="2"/>
</dbReference>
<dbReference type="PATRIC" id="fig|1705578.3.peg.2356"/>
<comment type="caution">
    <text evidence="9">The sequence shown here is derived from an EMBL/GenBank/DDBJ whole genome shotgun (WGS) entry which is preliminary data.</text>
</comment>
<gene>
    <name evidence="9" type="primary">yhbE</name>
    <name evidence="10" type="ORF">CLCOS_03700</name>
    <name evidence="9" type="ORF">WX73_02098</name>
</gene>
<dbReference type="InterPro" id="IPR000620">
    <property type="entry name" value="EamA_dom"/>
</dbReference>
<feature type="transmembrane region" description="Helical" evidence="7">
    <location>
        <begin position="180"/>
        <end position="202"/>
    </location>
</feature>
<dbReference type="Proteomes" id="UP000077384">
    <property type="component" value="Unassembled WGS sequence"/>
</dbReference>
<feature type="domain" description="EamA" evidence="8">
    <location>
        <begin position="6"/>
        <end position="143"/>
    </location>
</feature>
<feature type="transmembrane region" description="Helical" evidence="7">
    <location>
        <begin position="129"/>
        <end position="147"/>
    </location>
</feature>
<dbReference type="PANTHER" id="PTHR32322:SF18">
    <property type="entry name" value="S-ADENOSYLMETHIONINE_S-ADENOSYLHOMOCYSTEINE TRANSPORTER"/>
    <property type="match status" value="1"/>
</dbReference>
<reference evidence="9 11" key="1">
    <citation type="journal article" date="2015" name="Biotechnol. Bioeng.">
        <title>Genome sequence and phenotypic characterization of Caulobacter segnis.</title>
        <authorList>
            <person name="Patel S."/>
            <person name="Fletcher B."/>
            <person name="Scott D.C."/>
            <person name="Ely B."/>
        </authorList>
    </citation>
    <scope>NUCLEOTIDE SEQUENCE [LARGE SCALE GENOMIC DNA]</scope>
    <source>
        <strain evidence="9 11">PS02</strain>
    </source>
</reference>
<feature type="transmembrane region" description="Helical" evidence="7">
    <location>
        <begin position="36"/>
        <end position="58"/>
    </location>
</feature>
<dbReference type="EMBL" id="LITQ01000031">
    <property type="protein sequence ID" value="OAA90134.1"/>
    <property type="molecule type" value="Genomic_DNA"/>
</dbReference>
<dbReference type="PANTHER" id="PTHR32322">
    <property type="entry name" value="INNER MEMBRANE TRANSPORTER"/>
    <property type="match status" value="1"/>
</dbReference>
<dbReference type="AlphaFoldDB" id="A0A168R744"/>
<evidence type="ECO:0000256" key="3">
    <source>
        <dbReference type="ARBA" id="ARBA00022475"/>
    </source>
</evidence>
<keyword evidence="5 7" id="KW-1133">Transmembrane helix</keyword>
<reference evidence="10 12" key="2">
    <citation type="journal article" date="2016" name="Front. Microbiol.">
        <title>Industrial Acetogenic Biocatalysts: A Comparative Metabolic and Genomic Analysis.</title>
        <authorList>
            <person name="Bengelsdorf F."/>
            <person name="Poehlein A."/>
            <person name="Sonja S."/>
            <person name="Erz C."/>
            <person name="Hummel T."/>
            <person name="Hoffmeister S."/>
            <person name="Daniel R."/>
            <person name="Durre P."/>
        </authorList>
    </citation>
    <scope>NUCLEOTIDE SEQUENCE [LARGE SCALE GENOMIC DNA]</scope>
    <source>
        <strain evidence="10 12">PTA-10522</strain>
    </source>
</reference>
<dbReference type="GO" id="GO:0005886">
    <property type="term" value="C:plasma membrane"/>
    <property type="evidence" value="ECO:0007669"/>
    <property type="project" value="UniProtKB-SubCell"/>
</dbReference>
<evidence type="ECO:0000256" key="4">
    <source>
        <dbReference type="ARBA" id="ARBA00022692"/>
    </source>
</evidence>
<keyword evidence="3" id="KW-1003">Cell membrane</keyword>
<keyword evidence="12" id="KW-1185">Reference proteome</keyword>
<accession>A0A168R744</accession>
<evidence type="ECO:0000256" key="1">
    <source>
        <dbReference type="ARBA" id="ARBA00004651"/>
    </source>
</evidence>
<dbReference type="InterPro" id="IPR050638">
    <property type="entry name" value="AA-Vitamin_Transporters"/>
</dbReference>
<evidence type="ECO:0000313" key="11">
    <source>
        <dbReference type="Proteomes" id="UP000077384"/>
    </source>
</evidence>
<feature type="domain" description="EamA" evidence="8">
    <location>
        <begin position="154"/>
        <end position="290"/>
    </location>
</feature>
<feature type="transmembrane region" description="Helical" evidence="7">
    <location>
        <begin position="217"/>
        <end position="236"/>
    </location>
</feature>
<evidence type="ECO:0000256" key="6">
    <source>
        <dbReference type="ARBA" id="ARBA00023136"/>
    </source>
</evidence>
<evidence type="ECO:0000256" key="2">
    <source>
        <dbReference type="ARBA" id="ARBA00007362"/>
    </source>
</evidence>
<comment type="subcellular location">
    <subcellularLocation>
        <location evidence="1">Cell membrane</location>
        <topology evidence="1">Multi-pass membrane protein</topology>
    </subcellularLocation>
</comment>
<comment type="similarity">
    <text evidence="2">Belongs to the EamA transporter family.</text>
</comment>
<feature type="transmembrane region" description="Helical" evidence="7">
    <location>
        <begin position="273"/>
        <end position="291"/>
    </location>
</feature>
<dbReference type="RefSeq" id="WP_063602063.1">
    <property type="nucleotide sequence ID" value="NZ_LITQ01000031.1"/>
</dbReference>
<dbReference type="Pfam" id="PF00892">
    <property type="entry name" value="EamA"/>
    <property type="match status" value="2"/>
</dbReference>
<sequence>MKKRLIGSMCLFLAACIWGGMYVVSKYILEFISPITLVWIRYAIAFVVLFLILMFFNYKKGRKVVIKKKDWLLIAWIGFIGYFISICLQFMGTKLSDAHMGSLITASTPVFVIIFARFILKELFTKKKIISLILATFGVIIVIGLDSMFMKHLLGNIILVGAAVTWALASVYLKIVSKRFNSLIITTYAMLFALIFTTPLMLTQHNNFTLILNNRNLILGIIYLGVVSTAGAFFLWNKGIGLMDVGIGSLFLFFQPVTGSIFGWLYLHEQLTFGFFIGGTLIVIAVIIAITKEDN</sequence>
<dbReference type="EMBL" id="LROR01000024">
    <property type="protein sequence ID" value="OBR97431.1"/>
    <property type="molecule type" value="Genomic_DNA"/>
</dbReference>
<proteinExistence type="inferred from homology"/>
<evidence type="ECO:0000256" key="5">
    <source>
        <dbReference type="ARBA" id="ARBA00022989"/>
    </source>
</evidence>
<name>A0A168R744_9CLOT</name>
<keyword evidence="6 7" id="KW-0472">Membrane</keyword>
<feature type="transmembrane region" description="Helical" evidence="7">
    <location>
        <begin position="248"/>
        <end position="267"/>
    </location>
</feature>
<feature type="transmembrane region" description="Helical" evidence="7">
    <location>
        <begin position="70"/>
        <end position="92"/>
    </location>
</feature>
<evidence type="ECO:0000313" key="12">
    <source>
        <dbReference type="Proteomes" id="UP000093694"/>
    </source>
</evidence>
<dbReference type="Proteomes" id="UP000093694">
    <property type="component" value="Unassembled WGS sequence"/>
</dbReference>
<protein>
    <submittedName>
        <fullName evidence="9 10">Inner membrane transporter YhbE</fullName>
    </submittedName>
</protein>
<feature type="transmembrane region" description="Helical" evidence="7">
    <location>
        <begin position="153"/>
        <end position="173"/>
    </location>
</feature>
<keyword evidence="4 7" id="KW-0812">Transmembrane</keyword>
<organism evidence="9 11">
    <name type="scientific">Clostridium coskatii</name>
    <dbReference type="NCBI Taxonomy" id="1705578"/>
    <lineage>
        <taxon>Bacteria</taxon>
        <taxon>Bacillati</taxon>
        <taxon>Bacillota</taxon>
        <taxon>Clostridia</taxon>
        <taxon>Eubacteriales</taxon>
        <taxon>Clostridiaceae</taxon>
        <taxon>Clostridium</taxon>
    </lineage>
</organism>
<feature type="transmembrane region" description="Helical" evidence="7">
    <location>
        <begin position="98"/>
        <end position="120"/>
    </location>
</feature>
<dbReference type="InterPro" id="IPR037185">
    <property type="entry name" value="EmrE-like"/>
</dbReference>
<dbReference type="PROSITE" id="PS51257">
    <property type="entry name" value="PROKAR_LIPOPROTEIN"/>
    <property type="match status" value="1"/>
</dbReference>
<evidence type="ECO:0000313" key="9">
    <source>
        <dbReference type="EMBL" id="OAA90134.1"/>
    </source>
</evidence>
<evidence type="ECO:0000313" key="10">
    <source>
        <dbReference type="EMBL" id="OBR97431.1"/>
    </source>
</evidence>
<evidence type="ECO:0000256" key="7">
    <source>
        <dbReference type="SAM" id="Phobius"/>
    </source>
</evidence>
<evidence type="ECO:0000259" key="8">
    <source>
        <dbReference type="Pfam" id="PF00892"/>
    </source>
</evidence>